<dbReference type="Proteomes" id="UP000199400">
    <property type="component" value="Unassembled WGS sequence"/>
</dbReference>
<reference evidence="2" key="1">
    <citation type="submission" date="2016-10" db="EMBL/GenBank/DDBJ databases">
        <authorList>
            <person name="Varghese N."/>
            <person name="Submissions S."/>
        </authorList>
    </citation>
    <scope>NUCLEOTIDE SEQUENCE [LARGE SCALE GENOMIC DNA]</scope>
    <source>
        <strain evidence="2">ATCC 25963</strain>
    </source>
</reference>
<dbReference type="AlphaFoldDB" id="A0A1I2GGR3"/>
<evidence type="ECO:0008006" key="3">
    <source>
        <dbReference type="Google" id="ProtNLM"/>
    </source>
</evidence>
<evidence type="ECO:0000313" key="2">
    <source>
        <dbReference type="Proteomes" id="UP000199400"/>
    </source>
</evidence>
<name>A0A1I2GGR3_9BACT</name>
<dbReference type="EMBL" id="FOMX01000032">
    <property type="protein sequence ID" value="SFF16408.1"/>
    <property type="molecule type" value="Genomic_DNA"/>
</dbReference>
<evidence type="ECO:0000313" key="1">
    <source>
        <dbReference type="EMBL" id="SFF16408.1"/>
    </source>
</evidence>
<accession>A0A1I2GGR3</accession>
<protein>
    <recommendedName>
        <fullName evidence="3">DUF3352 domain-containing protein</fullName>
    </recommendedName>
</protein>
<keyword evidence="2" id="KW-1185">Reference proteome</keyword>
<proteinExistence type="predicted"/>
<organism evidence="1 2">
    <name type="scientific">Nannocystis exedens</name>
    <dbReference type="NCBI Taxonomy" id="54"/>
    <lineage>
        <taxon>Bacteria</taxon>
        <taxon>Pseudomonadati</taxon>
        <taxon>Myxococcota</taxon>
        <taxon>Polyangia</taxon>
        <taxon>Nannocystales</taxon>
        <taxon>Nannocystaceae</taxon>
        <taxon>Nannocystis</taxon>
    </lineage>
</organism>
<sequence length="616" mass="65125">MSVGLARSLALAFLFACTPHTQTEPQAEAMKVAPMSPSDRTSDIAAPPVIVPLPEPESPTAPGHLEDGHYYVKLRPQQLQEFVEALPMAAEREQALALVSTALGLRLRSIDDLGLERDGVITGTLMRPVAPRIAAVREQIQQIAAAPADDPAAIPPLPPELLRDAAAMTYHNRLHIPVRDPEILLAIVRKQERAGGLCERLPHDACVASDSATILLRRDGGALVVDAFVQLYSYPDVAADDGRVEAATAAMAARPAKLAALASLAGDFALYVHGATIPAIDDIFALGELADTLAVTPSGQRHAIVDARLAEQAALLRLRDTRRLFAGLSISAALDPADVRITMSWEPADLTAAQALEHLFAPAGDSLPGPSRAALCDGALLCWQLPPLPRLSGFDELALGDYASQDRLRPTIAAAGQMGLVVLAVETWPNQLGALERWSLAGGRDAGVARTIFELVGGVRGAGGRIRLGATGEMVHYARLHHQELSLVRSLATVGGATFTDVPVEGLQLPLAAAALGGRMTGYIASEPDEKTGWIIAADHLDGARWLLTQAPRELTTAPTFFLGSDDLAGLLAHFGPASAATLAPWTAGRKLSVIGEFNRARPRVQITLTRAVPGQ</sequence>
<gene>
    <name evidence="1" type="ORF">SAMN02745121_07278</name>
</gene>